<organism evidence="1 2">
    <name type="scientific">Arboricoccus pini</name>
    <dbReference type="NCBI Taxonomy" id="1963835"/>
    <lineage>
        <taxon>Bacteria</taxon>
        <taxon>Pseudomonadati</taxon>
        <taxon>Pseudomonadota</taxon>
        <taxon>Alphaproteobacteria</taxon>
        <taxon>Geminicoccales</taxon>
        <taxon>Geminicoccaceae</taxon>
        <taxon>Arboricoccus</taxon>
    </lineage>
</organism>
<keyword evidence="2" id="KW-1185">Reference proteome</keyword>
<sequence length="89" mass="10066">MRRRGWLRFSSKGNLEQATMLAANAEYRGANLVHGMIVLRQNDLEGALRATRAILRRDPLWSPGPSSWPRCICKGVRTDLAVDTLNQLF</sequence>
<evidence type="ECO:0000313" key="2">
    <source>
        <dbReference type="Proteomes" id="UP000197065"/>
    </source>
</evidence>
<accession>A0A212R3U5</accession>
<protein>
    <submittedName>
        <fullName evidence="1">Uncharacterized protein</fullName>
    </submittedName>
</protein>
<name>A0A212R3U5_9PROT</name>
<gene>
    <name evidence="1" type="ORF">SAMN07250955_105164</name>
</gene>
<reference evidence="1 2" key="1">
    <citation type="submission" date="2017-06" db="EMBL/GenBank/DDBJ databases">
        <authorList>
            <person name="Kim H.J."/>
            <person name="Triplett B.A."/>
        </authorList>
    </citation>
    <scope>NUCLEOTIDE SEQUENCE [LARGE SCALE GENOMIC DNA]</scope>
    <source>
        <strain evidence="1 2">B29T1</strain>
    </source>
</reference>
<proteinExistence type="predicted"/>
<evidence type="ECO:0000313" key="1">
    <source>
        <dbReference type="EMBL" id="SNB66677.1"/>
    </source>
</evidence>
<dbReference type="Proteomes" id="UP000197065">
    <property type="component" value="Unassembled WGS sequence"/>
</dbReference>
<dbReference type="EMBL" id="FYEH01000005">
    <property type="protein sequence ID" value="SNB66677.1"/>
    <property type="molecule type" value="Genomic_DNA"/>
</dbReference>
<dbReference type="AlphaFoldDB" id="A0A212R3U5"/>